<evidence type="ECO:0000313" key="3">
    <source>
        <dbReference type="EMBL" id="KAF0974863.1"/>
    </source>
</evidence>
<accession>A0A6A5B9P2</accession>
<dbReference type="VEuPathDB" id="AmoebaDB:FDP41_006337"/>
<dbReference type="InterPro" id="IPR040853">
    <property type="entry name" value="RapA2_cadherin-like"/>
</dbReference>
<dbReference type="Proteomes" id="UP000444721">
    <property type="component" value="Unassembled WGS sequence"/>
</dbReference>
<dbReference type="PANTHER" id="PTHR24020">
    <property type="entry name" value="COLLAGEN ALPHA"/>
    <property type="match status" value="1"/>
</dbReference>
<dbReference type="SUPFAM" id="SSF53300">
    <property type="entry name" value="vWA-like"/>
    <property type="match status" value="1"/>
</dbReference>
<dbReference type="Pfam" id="PF17803">
    <property type="entry name" value="Cadherin_4"/>
    <property type="match status" value="2"/>
</dbReference>
<dbReference type="Pfam" id="PF17963">
    <property type="entry name" value="Big_9"/>
    <property type="match status" value="7"/>
</dbReference>
<reference evidence="3 4" key="1">
    <citation type="journal article" date="2019" name="Sci. Rep.">
        <title>Nanopore sequencing improves the draft genome of the human pathogenic amoeba Naegleria fowleri.</title>
        <authorList>
            <person name="Liechti N."/>
            <person name="Schurch N."/>
            <person name="Bruggmann R."/>
            <person name="Wittwer M."/>
        </authorList>
    </citation>
    <scope>NUCLEOTIDE SEQUENCE [LARGE SCALE GENOMIC DNA]</scope>
    <source>
        <strain evidence="3 4">ATCC 30894</strain>
    </source>
</reference>
<evidence type="ECO:0000313" key="4">
    <source>
        <dbReference type="Proteomes" id="UP000444721"/>
    </source>
</evidence>
<dbReference type="InterPro" id="IPR002035">
    <property type="entry name" value="VWF_A"/>
</dbReference>
<dbReference type="RefSeq" id="XP_044559576.1">
    <property type="nucleotide sequence ID" value="XM_044709961.1"/>
</dbReference>
<dbReference type="VEuPathDB" id="AmoebaDB:NfTy_076510"/>
<sequence length="2318" mass="244975">MPEQITLGSTTAARQAVGFNLSLLKGGTITQTIVGGIITALVVASTVATIILVSVGVGYSPPEPKNDVATTFKRVPVTIDVLLNDVDPRGGNLTLTNIVLSPMNGIAKIISKSKIMYQSLGSFTGNDTFSYEVSNSFMTANATVTVRVLNRAPEAIPIVKTVPKNANHFLIDIFSYVGDNGEHISDVDNDALFVDSYNGNHIVGGNNTDLGMIDKVTWTGFYYTPKKDFNGIEEFNYVISDGNDTATSTVTITIQNNAPTCVDDTFKVPKYAGAMLDVLKNDYDINSDDFYISRALGAGFGGVSVRNNSRIVYYFTSSELTTKYGDSFEYSITDGQLESSCVAFIQVFNTPPEVFSKTVIVGKSTTGNLIPIDYFDIDGKDLVTLKAISPALNTLNPAGSVQTTKTHKTKYFECCDFLTVEINNYTLVFTPTPGVVYSTTLSVTMTDSEADGTGKITIQVVNTPPTPVEDIATCGKNLQTLINVIENDYDADNGDTALLKLTQNGWISATEKGGSVSYYNDTHVLYTAPKGLVGTNDVAYYRVTDQSVDTSGNPDPSSYATGKITVTLVNNPPTPMDDVITIPKGIPSVLNVLANDSDPNDGANSIRKIKSVSASDKKNIVPSILVNQYNGNTDVVSYTAVNEEYTDSFLYDVTDQDGMDSTFKARVTLNVVNTAPVANDDNFSTKWNRALDCDVKANDFDENGDLQRASVSIVSQPSRGSAYVVGDKVRYTPMAGYVGPDSFTYKLNDLSSLDSDSNVATVTIQVTNTAPVTQPDFISTHWRNPVGVLVSPLINDNDPDGDALIVSFVSSPSNVGTVTLVDSQTVKFIPSTASPFITLGNKQFSYTASDNNLQTIGTVNVLVTNTPPVPSDDTFILHWAASATVLDVLKNDMDANGDSLTVASVDTTGTKGSVVVTAGSGSVTYTPNKSYNGATDQFKYVINDGAENSATQGTVTIQLINNDKPTASDASYSVHWRVLQNAGGYQDFDVLSGKTTDNDGDSLSVSVVASSTCSVVNNKVRVTPPSGNIGTTPCSFTVTDGHGSVTKTASVVTFNTAPTCSDISVSFDPNNFNTGQKIVITSFVNDLDSADVAFLTPTQSGSIQAGDSLTIVSADRTLLFTPAKTVGTRSMTYKVTDGVATSAQACALIVDVSSTSPSAYTKSATVHWNSANNAIDIFSAIPTSTFSVIYPGYSATSITYNSGDKKIYYTPKKAVGFDKFIVGVKDSLNTPQNVTVSVTIYNNPPSASVPQASVVWSSTAGIDIDLLVAYSDPDMTAGFESLGAVTSLDTTGCKGNVVLMADKRTATFIPQGTFTGLTQFKATATDGIATTTFTVSVQVTNQAPVTQAKTVTISWSQHKSGYTVNVLNIGGKVDSDPDGNTLTASLTSGVSPSTAGSVALSASPNVVVTAGTSVYLGSFSFSYAASDSVTSTPGSVTVTVTNTLPSPSPYGLSLHWRSKNVALDPVLSYAPTRKDSDGDSLTITAASASKGTAVANTNTITYSAPDSLGLDVVSYTLFDGAQSVSNAQTVVNVNVVNNNPNAASLTASGKWSAPITKDLRGACTDNDSLDSSFVKFNGAVSNAVGGSTSVSGNVVSFTSNLVASSYGLSGNVYTGTGSYKYTCTDGLGTSQGTVTVSVINNAPTGTGASISIDRDYTTTTYDFTWAQMGTFSDADGDTISVIKVVTTSDVTVTTTGTGIRLTTSQTVQGAKAITFKLFDGLHESVNTLTFTVTFTNAAPICSAASFNVNKGTSTDLLPTLKTLIADANKDALSVTFLGVLPSSLGSISGTTFTSSSTNSGTSTAVSYQVSDSQLQSTCGMALIVTNRGPTAGSATNTFNAQANNLVHTAQYDQTSDPDAADTLTYSMNSNTCASIASSVTVSSTGLITFTRKSTVLQGTCSVSLKIIDSDALNPLSATATVTLILNSQTPTARDDRFSINQGQTIRIFVSQMFTNDNDEFGGVSGLSFVNISCPDTTYCHKTPRVVNVNGQTAIELDSDTKSCQADKFRYTVVTSFNTYISANVFVEFKNCYCQAKIDFIFLIDSSGSIGTTNFNNIRTFAKRITGRMKLATDAVQVGIVRFHTVGVWTLGLTTDGTLINNTLTNMPYDAGSTAQVPGLRVAVNMASQGRSDADKVIYVLTDGMANIPCTCSQCQVKWATKPSMFPSSVQAAIIDNSTLTTAQKNLAYQNICKYQYNDTNWAFSGKTCSFCTWDSNSYCLPCADAVPSAKKINSWKRNAQGIVPPDPDNPFSGNNKVSWKIVAMAVGNAMSNPVGARQIQGMNYDPTRAMTVSWTDLDKMMSEIVDQSCNTMDVQIGQ</sequence>
<dbReference type="GeneID" id="68113555"/>
<dbReference type="Gene3D" id="3.40.50.410">
    <property type="entry name" value="von Willebrand factor, type A domain"/>
    <property type="match status" value="1"/>
</dbReference>
<evidence type="ECO:0000259" key="2">
    <source>
        <dbReference type="PROSITE" id="PS50234"/>
    </source>
</evidence>
<dbReference type="InterPro" id="IPR050525">
    <property type="entry name" value="ECM_Assembly_Org"/>
</dbReference>
<protein>
    <recommendedName>
        <fullName evidence="2">VWFA domain-containing protein</fullName>
    </recommendedName>
</protein>
<dbReference type="InterPro" id="IPR036465">
    <property type="entry name" value="vWFA_dom_sf"/>
</dbReference>
<keyword evidence="1" id="KW-0812">Transmembrane</keyword>
<feature type="domain" description="VWFA" evidence="2">
    <location>
        <begin position="2038"/>
        <end position="2146"/>
    </location>
</feature>
<dbReference type="SMART" id="SM00327">
    <property type="entry name" value="VWA"/>
    <property type="match status" value="1"/>
</dbReference>
<dbReference type="OrthoDB" id="6132182at2759"/>
<dbReference type="Gene3D" id="2.60.40.2810">
    <property type="match status" value="4"/>
</dbReference>
<evidence type="ECO:0000256" key="1">
    <source>
        <dbReference type="SAM" id="Phobius"/>
    </source>
</evidence>
<dbReference type="PROSITE" id="PS50234">
    <property type="entry name" value="VWFA"/>
    <property type="match status" value="1"/>
</dbReference>
<dbReference type="VEuPathDB" id="AmoebaDB:NF0107240"/>
<comment type="caution">
    <text evidence="3">The sequence shown here is derived from an EMBL/GenBank/DDBJ whole genome shotgun (WGS) entry which is preliminary data.</text>
</comment>
<keyword evidence="1" id="KW-1133">Transmembrane helix</keyword>
<keyword evidence="4" id="KW-1185">Reference proteome</keyword>
<keyword evidence="1" id="KW-0472">Membrane</keyword>
<dbReference type="OMA" id="NDICAYK"/>
<feature type="transmembrane region" description="Helical" evidence="1">
    <location>
        <begin position="33"/>
        <end position="59"/>
    </location>
</feature>
<dbReference type="Pfam" id="PF00092">
    <property type="entry name" value="VWA"/>
    <property type="match status" value="1"/>
</dbReference>
<dbReference type="EMBL" id="VFQX01000051">
    <property type="protein sequence ID" value="KAF0974863.1"/>
    <property type="molecule type" value="Genomic_DNA"/>
</dbReference>
<dbReference type="PANTHER" id="PTHR24020:SF20">
    <property type="entry name" value="PH DOMAIN-CONTAINING PROTEIN"/>
    <property type="match status" value="1"/>
</dbReference>
<name>A0A6A5B9P2_NAEFO</name>
<dbReference type="Gene3D" id="2.60.40.3440">
    <property type="match status" value="1"/>
</dbReference>
<proteinExistence type="predicted"/>
<organism evidence="3 4">
    <name type="scientific">Naegleria fowleri</name>
    <name type="common">Brain eating amoeba</name>
    <dbReference type="NCBI Taxonomy" id="5763"/>
    <lineage>
        <taxon>Eukaryota</taxon>
        <taxon>Discoba</taxon>
        <taxon>Heterolobosea</taxon>
        <taxon>Tetramitia</taxon>
        <taxon>Eutetramitia</taxon>
        <taxon>Vahlkampfiidae</taxon>
        <taxon>Naegleria</taxon>
    </lineage>
</organism>
<dbReference type="NCBIfam" id="NF012211">
    <property type="entry name" value="tand_rpt_95"/>
    <property type="match status" value="4"/>
</dbReference>
<gene>
    <name evidence="3" type="ORF">FDP41_006337</name>
</gene>
<dbReference type="CDD" id="cd00198">
    <property type="entry name" value="vWFA"/>
    <property type="match status" value="1"/>
</dbReference>